<dbReference type="PIRSF" id="PIRSF001554">
    <property type="entry name" value="SucCS_beta"/>
    <property type="match status" value="1"/>
</dbReference>
<dbReference type="Gene3D" id="3.30.1490.20">
    <property type="entry name" value="ATP-grasp fold, A domain"/>
    <property type="match status" value="1"/>
</dbReference>
<evidence type="ECO:0000256" key="5">
    <source>
        <dbReference type="ARBA" id="ARBA00022842"/>
    </source>
</evidence>
<keyword evidence="4 6" id="KW-0547">Nucleotide-binding</keyword>
<dbReference type="GO" id="GO:0006099">
    <property type="term" value="P:tricarboxylic acid cycle"/>
    <property type="evidence" value="ECO:0007669"/>
    <property type="project" value="UniProtKB-KW"/>
</dbReference>
<dbReference type="Pfam" id="PF08442">
    <property type="entry name" value="ATP-grasp_2"/>
    <property type="match status" value="1"/>
</dbReference>
<evidence type="ECO:0000259" key="7">
    <source>
        <dbReference type="PROSITE" id="PS50975"/>
    </source>
</evidence>
<evidence type="ECO:0000256" key="2">
    <source>
        <dbReference type="ARBA" id="ARBA00022598"/>
    </source>
</evidence>
<dbReference type="FunFam" id="3.30.1490.20:FF:000002">
    <property type="entry name" value="Succinate--CoA ligase [ADP-forming] subunit beta"/>
    <property type="match status" value="1"/>
</dbReference>
<dbReference type="SUPFAM" id="SSF56059">
    <property type="entry name" value="Glutathione synthetase ATP-binding domain-like"/>
    <property type="match status" value="1"/>
</dbReference>
<dbReference type="InterPro" id="IPR005811">
    <property type="entry name" value="SUCC_ACL_C"/>
</dbReference>
<keyword evidence="9" id="KW-1185">Reference proteome</keyword>
<dbReference type="GO" id="GO:0004775">
    <property type="term" value="F:succinate-CoA ligase (ADP-forming) activity"/>
    <property type="evidence" value="ECO:0007669"/>
    <property type="project" value="UniProtKB-EC"/>
</dbReference>
<dbReference type="InterPro" id="IPR013815">
    <property type="entry name" value="ATP_grasp_subdomain_1"/>
</dbReference>
<gene>
    <name evidence="8" type="primary">sucC</name>
    <name evidence="8" type="ORF">E8M01_11790</name>
</gene>
<evidence type="ECO:0000256" key="3">
    <source>
        <dbReference type="ARBA" id="ARBA00022723"/>
    </source>
</evidence>
<dbReference type="SUPFAM" id="SSF52210">
    <property type="entry name" value="Succinyl-CoA synthetase domains"/>
    <property type="match status" value="1"/>
</dbReference>
<dbReference type="GO" id="GO:0005829">
    <property type="term" value="C:cytosol"/>
    <property type="evidence" value="ECO:0007669"/>
    <property type="project" value="TreeGrafter"/>
</dbReference>
<dbReference type="InterPro" id="IPR016102">
    <property type="entry name" value="Succinyl-CoA_synth-like"/>
</dbReference>
<dbReference type="InterPro" id="IPR011761">
    <property type="entry name" value="ATP-grasp"/>
</dbReference>
<organism evidence="8 9">
    <name type="scientific">Phreatobacter stygius</name>
    <dbReference type="NCBI Taxonomy" id="1940610"/>
    <lineage>
        <taxon>Bacteria</taxon>
        <taxon>Pseudomonadati</taxon>
        <taxon>Pseudomonadota</taxon>
        <taxon>Alphaproteobacteria</taxon>
        <taxon>Hyphomicrobiales</taxon>
        <taxon>Phreatobacteraceae</taxon>
        <taxon>Phreatobacter</taxon>
    </lineage>
</organism>
<evidence type="ECO:0000256" key="4">
    <source>
        <dbReference type="ARBA" id="ARBA00022741"/>
    </source>
</evidence>
<keyword evidence="6" id="KW-0067">ATP-binding</keyword>
<reference evidence="8 9" key="1">
    <citation type="submission" date="2019-04" db="EMBL/GenBank/DDBJ databases">
        <title>Phreatobacter aquaticus sp. nov.</title>
        <authorList>
            <person name="Choi A."/>
        </authorList>
    </citation>
    <scope>NUCLEOTIDE SEQUENCE [LARGE SCALE GENOMIC DNA]</scope>
    <source>
        <strain evidence="8 9">KCTC 52518</strain>
    </source>
</reference>
<dbReference type="Proteomes" id="UP000298781">
    <property type="component" value="Chromosome"/>
</dbReference>
<proteinExistence type="predicted"/>
<dbReference type="EC" id="6.2.1.5" evidence="8"/>
<dbReference type="InterPro" id="IPR005809">
    <property type="entry name" value="Succ_CoA_ligase-like_bsu"/>
</dbReference>
<feature type="domain" description="ATP-grasp" evidence="7">
    <location>
        <begin position="9"/>
        <end position="231"/>
    </location>
</feature>
<dbReference type="GO" id="GO:0006104">
    <property type="term" value="P:succinyl-CoA metabolic process"/>
    <property type="evidence" value="ECO:0007669"/>
    <property type="project" value="TreeGrafter"/>
</dbReference>
<dbReference type="GO" id="GO:0005524">
    <property type="term" value="F:ATP binding"/>
    <property type="evidence" value="ECO:0007669"/>
    <property type="project" value="UniProtKB-UniRule"/>
</dbReference>
<dbReference type="PROSITE" id="PS50975">
    <property type="entry name" value="ATP_GRASP"/>
    <property type="match status" value="1"/>
</dbReference>
<dbReference type="InterPro" id="IPR013650">
    <property type="entry name" value="ATP-grasp_succ-CoA_synth-type"/>
</dbReference>
<evidence type="ECO:0000256" key="1">
    <source>
        <dbReference type="ARBA" id="ARBA00022532"/>
    </source>
</evidence>
<name>A0A4D7ATH8_9HYPH</name>
<protein>
    <submittedName>
        <fullName evidence="8">ADP-forming succinate--CoA ligase subunit beta</fullName>
        <ecNumber evidence="8">6.2.1.5</ecNumber>
    </submittedName>
</protein>
<evidence type="ECO:0000313" key="8">
    <source>
        <dbReference type="EMBL" id="QCI64844.1"/>
    </source>
</evidence>
<keyword evidence="3" id="KW-0479">Metal-binding</keyword>
<keyword evidence="2 8" id="KW-0436">Ligase</keyword>
<dbReference type="GO" id="GO:0046872">
    <property type="term" value="F:metal ion binding"/>
    <property type="evidence" value="ECO:0007669"/>
    <property type="project" value="UniProtKB-KW"/>
</dbReference>
<dbReference type="Gene3D" id="3.40.50.261">
    <property type="entry name" value="Succinyl-CoA synthetase domains"/>
    <property type="match status" value="1"/>
</dbReference>
<dbReference type="PANTHER" id="PTHR11815:SF10">
    <property type="entry name" value="SUCCINATE--COA LIGASE [GDP-FORMING] SUBUNIT BETA, MITOCHONDRIAL"/>
    <property type="match status" value="1"/>
</dbReference>
<evidence type="ECO:0000256" key="6">
    <source>
        <dbReference type="PROSITE-ProRule" id="PRU00409"/>
    </source>
</evidence>
<dbReference type="Gene3D" id="3.30.470.20">
    <property type="entry name" value="ATP-grasp fold, B domain"/>
    <property type="match status" value="1"/>
</dbReference>
<dbReference type="NCBIfam" id="NF001913">
    <property type="entry name" value="PRK00696.1"/>
    <property type="match status" value="1"/>
</dbReference>
<keyword evidence="5" id="KW-0460">Magnesium</keyword>
<dbReference type="RefSeq" id="WP_136960295.1">
    <property type="nucleotide sequence ID" value="NZ_CP039690.1"/>
</dbReference>
<dbReference type="KEGG" id="pstg:E8M01_11790"/>
<accession>A0A4D7ATH8</accession>
<dbReference type="PANTHER" id="PTHR11815">
    <property type="entry name" value="SUCCINYL-COA SYNTHETASE BETA CHAIN"/>
    <property type="match status" value="1"/>
</dbReference>
<dbReference type="OrthoDB" id="9802602at2"/>
<dbReference type="Pfam" id="PF00549">
    <property type="entry name" value="Ligase_CoA"/>
    <property type="match status" value="1"/>
</dbReference>
<evidence type="ECO:0000313" key="9">
    <source>
        <dbReference type="Proteomes" id="UP000298781"/>
    </source>
</evidence>
<sequence>MKIHEFQAKHLLTPYGLQAPDGAVAITAREAGDIARRLGVQHVIVKAQIHAGGRKRAGGVQRVGSPVEAEVAASRLIGETLVTAQTGPAGQKVRRILVEAAVVAMRELHLALLVDSASGELMLIGSAKGGEDIEERAASGDLPLSRLKLGTGQERRTDEIAAFVTALGLDGALHAQACALVDGLRRAFVELDASLIEINPLAVTAGGALVALDVKMVFDDNALFRHADLAALRDEDETSAIELQAQRHQLNYVQLDGDIGMVANGAGLGLATLDMVVAAKGRPANFMDIRTTATSLDVAHGFRLLLDNPATRAILINVHGGGMQACDTIAEGLGIAIRRTGRRSLPLVVRLAGNNAEFARSRFENFGCAIIDCPDMWTAASQAVSLAAKGA</sequence>
<dbReference type="GO" id="GO:0042709">
    <property type="term" value="C:succinate-CoA ligase complex"/>
    <property type="evidence" value="ECO:0007669"/>
    <property type="project" value="TreeGrafter"/>
</dbReference>
<dbReference type="EMBL" id="CP039690">
    <property type="protein sequence ID" value="QCI64844.1"/>
    <property type="molecule type" value="Genomic_DNA"/>
</dbReference>
<dbReference type="AlphaFoldDB" id="A0A4D7ATH8"/>
<keyword evidence="1" id="KW-0816">Tricarboxylic acid cycle</keyword>